<feature type="compositionally biased region" description="Acidic residues" evidence="4">
    <location>
        <begin position="73"/>
        <end position="83"/>
    </location>
</feature>
<dbReference type="GO" id="GO:0006355">
    <property type="term" value="P:regulation of DNA-templated transcription"/>
    <property type="evidence" value="ECO:0007669"/>
    <property type="project" value="InterPro"/>
</dbReference>
<evidence type="ECO:0000256" key="1">
    <source>
        <dbReference type="ARBA" id="ARBA00010820"/>
    </source>
</evidence>
<dbReference type="PANTHER" id="PTHR31662:SF68">
    <property type="entry name" value="DNA-BINDING STOREKEEPER PROTEIN TRANSCRIPTIONAL REGULATOR-LIKE PROTEIN-RELATED"/>
    <property type="match status" value="1"/>
</dbReference>
<dbReference type="InterPro" id="IPR053932">
    <property type="entry name" value="GeBP-like_DBD"/>
</dbReference>
<protein>
    <submittedName>
        <fullName evidence="7">Uncharacterized protein</fullName>
    </submittedName>
</protein>
<dbReference type="AlphaFoldDB" id="A0A654EK34"/>
<accession>A0A654EK34</accession>
<evidence type="ECO:0000313" key="8">
    <source>
        <dbReference type="Proteomes" id="UP000426265"/>
    </source>
</evidence>
<keyword evidence="3" id="KW-0804">Transcription</keyword>
<gene>
    <name evidence="7" type="ORF">AN1_LOCUS5161</name>
</gene>
<evidence type="ECO:0000256" key="4">
    <source>
        <dbReference type="SAM" id="MobiDB-lite"/>
    </source>
</evidence>
<organism evidence="7 8">
    <name type="scientific">Arabidopsis thaliana</name>
    <name type="common">Mouse-ear cress</name>
    <dbReference type="NCBI Taxonomy" id="3702"/>
    <lineage>
        <taxon>Eukaryota</taxon>
        <taxon>Viridiplantae</taxon>
        <taxon>Streptophyta</taxon>
        <taxon>Embryophyta</taxon>
        <taxon>Tracheophyta</taxon>
        <taxon>Spermatophyta</taxon>
        <taxon>Magnoliopsida</taxon>
        <taxon>eudicotyledons</taxon>
        <taxon>Gunneridae</taxon>
        <taxon>Pentapetalae</taxon>
        <taxon>rosids</taxon>
        <taxon>malvids</taxon>
        <taxon>Brassicales</taxon>
        <taxon>Brassicaceae</taxon>
        <taxon>Camelineae</taxon>
        <taxon>Arabidopsis</taxon>
    </lineage>
</organism>
<name>A0A654EK34_ARATH</name>
<feature type="domain" description="Glabrous enhancer-binding protein-like C-terminal" evidence="6">
    <location>
        <begin position="301"/>
        <end position="366"/>
    </location>
</feature>
<evidence type="ECO:0000256" key="2">
    <source>
        <dbReference type="ARBA" id="ARBA00023015"/>
    </source>
</evidence>
<sequence length="377" mass="40941">MTKKLNPLEDPPTATSSDEDDVETSEAGEASDDSSSSEEDAPIKIRIKSPSATTAAAPPAKSTAVSAAADSDSGSETETDSDSESTNPPNSGSGKTIALNTVNLKKKEDPTSSSATLALPAVKSGTKRPASEAAATTSTKRVKKDEESVKKPGGFQRLWSEEDEILVLQGMIDFKADTGKSPYVDTNAFYDFLKKSISFEVSKNQFMDKIRSLRKKYIGKEGRNEPSFVKAHDKKAFELSKFIWGPKGIALDSNVKSNGVSKKSVAKKKIDSVKQELVFVGGSSTNNGKQVEEDGGDDGCDWFDNSSLVRMIASLGVDEYYVKHQWSLVSVESKKIVEEKYKLLQAKELEFVLEKTKFLNEVASMFVEASKNKPLDT</sequence>
<proteinExistence type="inferred from homology"/>
<feature type="compositionally biased region" description="Low complexity" evidence="4">
    <location>
        <begin position="48"/>
        <end position="72"/>
    </location>
</feature>
<dbReference type="ExpressionAtlas" id="A0A654EK34">
    <property type="expression patterns" value="baseline and differential"/>
</dbReference>
<evidence type="ECO:0000259" key="6">
    <source>
        <dbReference type="Pfam" id="PF22757"/>
    </source>
</evidence>
<evidence type="ECO:0000256" key="3">
    <source>
        <dbReference type="ARBA" id="ARBA00023163"/>
    </source>
</evidence>
<dbReference type="Proteomes" id="UP000426265">
    <property type="component" value="Unassembled WGS sequence"/>
</dbReference>
<reference evidence="7 8" key="1">
    <citation type="submission" date="2019-11" db="EMBL/GenBank/DDBJ databases">
        <authorList>
            <person name="Jiao W.-B."/>
            <person name="Schneeberger K."/>
        </authorList>
    </citation>
    <scope>NUCLEOTIDE SEQUENCE [LARGE SCALE GENOMIC DNA]</scope>
    <source>
        <strain evidence="8">cv. An-1</strain>
    </source>
</reference>
<comment type="similarity">
    <text evidence="1">Belongs to the GeBP family.</text>
</comment>
<dbReference type="PANTHER" id="PTHR31662">
    <property type="entry name" value="BNAANNG10740D PROTEIN-RELATED"/>
    <property type="match status" value="1"/>
</dbReference>
<keyword evidence="2" id="KW-0805">Transcription regulation</keyword>
<dbReference type="Pfam" id="PF22757">
    <property type="entry name" value="GeBP-like_C"/>
    <property type="match status" value="1"/>
</dbReference>
<feature type="compositionally biased region" description="Acidic residues" evidence="4">
    <location>
        <begin position="17"/>
        <end position="40"/>
    </location>
</feature>
<evidence type="ECO:0000313" key="7">
    <source>
        <dbReference type="EMBL" id="VYS49687.1"/>
    </source>
</evidence>
<dbReference type="Pfam" id="PF04504">
    <property type="entry name" value="GeBP-like_DBD"/>
    <property type="match status" value="1"/>
</dbReference>
<feature type="domain" description="Glabrous enhancer-binding protein-like DBD" evidence="5">
    <location>
        <begin position="155"/>
        <end position="245"/>
    </location>
</feature>
<feature type="region of interest" description="Disordered" evidence="4">
    <location>
        <begin position="1"/>
        <end position="148"/>
    </location>
</feature>
<dbReference type="InterPro" id="IPR007592">
    <property type="entry name" value="GEBP"/>
</dbReference>
<dbReference type="InterPro" id="IPR053933">
    <property type="entry name" value="GeBP-like_C"/>
</dbReference>
<evidence type="ECO:0000259" key="5">
    <source>
        <dbReference type="Pfam" id="PF04504"/>
    </source>
</evidence>
<feature type="compositionally biased region" description="Polar residues" evidence="4">
    <location>
        <begin position="87"/>
        <end position="103"/>
    </location>
</feature>
<dbReference type="EMBL" id="CACRSJ010000104">
    <property type="protein sequence ID" value="VYS49687.1"/>
    <property type="molecule type" value="Genomic_DNA"/>
</dbReference>